<keyword evidence="3" id="KW-1185">Reference proteome</keyword>
<proteinExistence type="predicted"/>
<evidence type="ECO:0000313" key="4">
    <source>
        <dbReference type="RefSeq" id="XP_028154568.1"/>
    </source>
</evidence>
<dbReference type="GeneID" id="114348138"/>
<sequence>MPFKQVFCFCVLLLVVQGEESSDFIPVDLSSNQNNLQWDIKIVNNCRQNLNEPISKFSPENYIYEKIEANDNDFIVCLFQKSGIFNSEGKLVAEKIAKVFVIDQTNAEDIAKKCNLPRGSKLADQALNFMRCASL</sequence>
<keyword evidence="1" id="KW-0732">Signal</keyword>
<accession>A0A6P7HA76</accession>
<dbReference type="EnsemblMetazoa" id="XM_028298767.2">
    <property type="protein sequence ID" value="XP_028154568.1"/>
    <property type="gene ID" value="LOC114348138"/>
</dbReference>
<dbReference type="InParanoid" id="A0A6P7HA76"/>
<dbReference type="Pfam" id="PF01395">
    <property type="entry name" value="PBP_GOBP"/>
    <property type="match status" value="1"/>
</dbReference>
<evidence type="ECO:0000256" key="1">
    <source>
        <dbReference type="SAM" id="SignalP"/>
    </source>
</evidence>
<dbReference type="InterPro" id="IPR036728">
    <property type="entry name" value="PBP_GOBP_sf"/>
</dbReference>
<feature type="chain" id="PRO_5028041257" evidence="1">
    <location>
        <begin position="19"/>
        <end position="135"/>
    </location>
</feature>
<dbReference type="AlphaFoldDB" id="A0A6P7HA76"/>
<dbReference type="RefSeq" id="XP_028154568.1">
    <property type="nucleotide sequence ID" value="XM_028298767.1"/>
</dbReference>
<dbReference type="InterPro" id="IPR006170">
    <property type="entry name" value="PBP/GOBP"/>
</dbReference>
<dbReference type="Proteomes" id="UP001652700">
    <property type="component" value="Unplaced"/>
</dbReference>
<dbReference type="KEGG" id="dvv:114348138"/>
<dbReference type="GO" id="GO:0005549">
    <property type="term" value="F:odorant binding"/>
    <property type="evidence" value="ECO:0007669"/>
    <property type="project" value="InterPro"/>
</dbReference>
<organism evidence="4">
    <name type="scientific">Diabrotica virgifera virgifera</name>
    <name type="common">western corn rootworm</name>
    <dbReference type="NCBI Taxonomy" id="50390"/>
    <lineage>
        <taxon>Eukaryota</taxon>
        <taxon>Metazoa</taxon>
        <taxon>Ecdysozoa</taxon>
        <taxon>Arthropoda</taxon>
        <taxon>Hexapoda</taxon>
        <taxon>Insecta</taxon>
        <taxon>Pterygota</taxon>
        <taxon>Neoptera</taxon>
        <taxon>Endopterygota</taxon>
        <taxon>Coleoptera</taxon>
        <taxon>Polyphaga</taxon>
        <taxon>Cucujiformia</taxon>
        <taxon>Chrysomeloidea</taxon>
        <taxon>Chrysomelidae</taxon>
        <taxon>Galerucinae</taxon>
        <taxon>Diabroticina</taxon>
        <taxon>Diabroticites</taxon>
        <taxon>Diabrotica</taxon>
    </lineage>
</organism>
<gene>
    <name evidence="4" type="primary">LOC114348138</name>
</gene>
<dbReference type="SUPFAM" id="SSF47565">
    <property type="entry name" value="Insect pheromone/odorant-binding proteins"/>
    <property type="match status" value="1"/>
</dbReference>
<dbReference type="Gene3D" id="1.10.238.20">
    <property type="entry name" value="Pheromone/general odorant binding protein domain"/>
    <property type="match status" value="1"/>
</dbReference>
<evidence type="ECO:0000313" key="2">
    <source>
        <dbReference type="EnsemblMetazoa" id="XP_028154568.1"/>
    </source>
</evidence>
<feature type="signal peptide" evidence="1">
    <location>
        <begin position="1"/>
        <end position="18"/>
    </location>
</feature>
<reference evidence="2" key="2">
    <citation type="submission" date="2025-05" db="UniProtKB">
        <authorList>
            <consortium name="EnsemblMetazoa"/>
        </authorList>
    </citation>
    <scope>IDENTIFICATION</scope>
</reference>
<name>A0A6P7HA76_DIAVI</name>
<protein>
    <submittedName>
        <fullName evidence="4">Uncharacterized protein LOC114348138</fullName>
    </submittedName>
</protein>
<reference evidence="4" key="1">
    <citation type="submission" date="2025-04" db="UniProtKB">
        <authorList>
            <consortium name="RefSeq"/>
        </authorList>
    </citation>
    <scope>IDENTIFICATION</scope>
    <source>
        <tissue evidence="4">Whole insect</tissue>
    </source>
</reference>
<dbReference type="CDD" id="cd23992">
    <property type="entry name" value="PBP_GOBP"/>
    <property type="match status" value="1"/>
</dbReference>
<evidence type="ECO:0000313" key="3">
    <source>
        <dbReference type="Proteomes" id="UP001652700"/>
    </source>
</evidence>
<dbReference type="OrthoDB" id="10323344at2759"/>